<reference evidence="2" key="1">
    <citation type="submission" date="2016-01" db="EMBL/GenBank/DDBJ databases">
        <authorList>
            <person name="Mitreva M."/>
            <person name="Pepin K.H."/>
            <person name="Mihindukulasuriya K.A."/>
            <person name="Fulton R."/>
            <person name="Fronick C."/>
            <person name="O'Laughlin M."/>
            <person name="Miner T."/>
            <person name="Herter B."/>
            <person name="Rosa B.A."/>
            <person name="Cordes M."/>
            <person name="Tomlinson C."/>
            <person name="Wollam A."/>
            <person name="Palsikar V.B."/>
            <person name="Mardis E.R."/>
            <person name="Wilson R.K."/>
        </authorList>
    </citation>
    <scope>NUCLEOTIDE SEQUENCE [LARGE SCALE GENOMIC DNA]</scope>
    <source>
        <strain evidence="2">MJR8151</strain>
    </source>
</reference>
<keyword evidence="2" id="KW-1185">Reference proteome</keyword>
<evidence type="ECO:0000313" key="1">
    <source>
        <dbReference type="EMBL" id="KWZ79295.1"/>
    </source>
</evidence>
<protein>
    <recommendedName>
        <fullName evidence="3">DUF2971 domain-containing protein</fullName>
    </recommendedName>
</protein>
<dbReference type="InterPro" id="IPR021352">
    <property type="entry name" value="DUF2971"/>
</dbReference>
<evidence type="ECO:0000313" key="2">
    <source>
        <dbReference type="Proteomes" id="UP000070383"/>
    </source>
</evidence>
<evidence type="ECO:0008006" key="3">
    <source>
        <dbReference type="Google" id="ProtNLM"/>
    </source>
</evidence>
<dbReference type="AlphaFoldDB" id="A0A133KIA0"/>
<dbReference type="STRING" id="33036.HMPREF3200_00153"/>
<name>A0A133KIA0_9FIRM</name>
<sequence length="395" mass="47173">MKIIFKESYDLYRIVVGKLAFLSIYDEFKLVENIDYSNLMLLEDCYNNKFYASIFRQPDVKDLGKFPIRIYYQRQSFKANRNKAIKKYEKMPNDVEVLALPKEFDDIHEDYFRKAILSPEELLGVIDEKYLTMIDKYYIDSENLFVKNADYLKNQTDLTELRKYFDNEEKRFLLYKYISEATVKNYNKNYNHSVNDGDLSFSHPDKFNDPFDCNCLLSYGGDLMNRFRVLCMTPIYNNILMWSHYASEHKGYCYGYSFYDILNKIERLDTRGLCLIGFVNYKRTRPIQNSKLAKFSYSDLKFYINATFTKFIDWQYEKEFRFVLIIDKDNNKAYGEMNDEYMPKVSNANNYITINCNVVERYNGVKGDGHDIITKNGPKKVTKLIKDKQKYLIYK</sequence>
<dbReference type="Proteomes" id="UP000070383">
    <property type="component" value="Unassembled WGS sequence"/>
</dbReference>
<proteinExistence type="predicted"/>
<dbReference type="PATRIC" id="fig|33036.3.peg.156"/>
<dbReference type="RefSeq" id="WP_060928866.1">
    <property type="nucleotide sequence ID" value="NZ_KQ955247.1"/>
</dbReference>
<dbReference type="OrthoDB" id="1234596at2"/>
<organism evidence="1 2">
    <name type="scientific">Anaerococcus tetradius</name>
    <dbReference type="NCBI Taxonomy" id="33036"/>
    <lineage>
        <taxon>Bacteria</taxon>
        <taxon>Bacillati</taxon>
        <taxon>Bacillota</taxon>
        <taxon>Tissierellia</taxon>
        <taxon>Tissierellales</taxon>
        <taxon>Peptoniphilaceae</taxon>
        <taxon>Anaerococcus</taxon>
    </lineage>
</organism>
<dbReference type="Pfam" id="PF11185">
    <property type="entry name" value="DUF2971"/>
    <property type="match status" value="1"/>
</dbReference>
<accession>A0A133KIA0</accession>
<comment type="caution">
    <text evidence="1">The sequence shown here is derived from an EMBL/GenBank/DDBJ whole genome shotgun (WGS) entry which is preliminary data.</text>
</comment>
<gene>
    <name evidence="1" type="ORF">HMPREF3200_00153</name>
</gene>
<dbReference type="EMBL" id="LRPM01000004">
    <property type="protein sequence ID" value="KWZ79295.1"/>
    <property type="molecule type" value="Genomic_DNA"/>
</dbReference>